<dbReference type="EMBL" id="CAHR02000074">
    <property type="protein sequence ID" value="CCG82212.1"/>
    <property type="molecule type" value="Genomic_DNA"/>
</dbReference>
<dbReference type="AlphaFoldDB" id="R4X9R9"/>
<sequence>MVRLRYVAHARIEDVQRIARLKTNAKKCLITLQKANLGDQKALVKVLETAYGQRGRLRHEYLGLITSELVPPAPELIPGKSRSRPPVVGESLRALWTLQFDKKKIEVDLPLGPGSTFGKPLDKRREINLRWRHYTALLNRTRPPVPAQDLEIITGLATGSAPVTIPKLPTWRQDTKREMCSRTDADVHNISVRMIHRLYSSLLNRIPVLYQSKDGSWRANFGTSGAEGRLTKMFQRQSVIPKEDFDHVD</sequence>
<protein>
    <recommendedName>
        <fullName evidence="1">LYR motif-containing protein Cup1-like N-terminal domain-containing protein</fullName>
    </recommendedName>
</protein>
<evidence type="ECO:0000259" key="1">
    <source>
        <dbReference type="Pfam" id="PF20263"/>
    </source>
</evidence>
<dbReference type="InterPro" id="IPR046896">
    <property type="entry name" value="Cup1-like_N"/>
</dbReference>
<dbReference type="Pfam" id="PF20263">
    <property type="entry name" value="LYRM2-like"/>
    <property type="match status" value="1"/>
</dbReference>
<name>R4X9R9_TAPDE</name>
<reference evidence="2 3" key="1">
    <citation type="journal article" date="2013" name="MBio">
        <title>Genome sequencing of the plant pathogen Taphrina deformans, the causal agent of peach leaf curl.</title>
        <authorList>
            <person name="Cisse O.H."/>
            <person name="Almeida J.M.G.C.F."/>
            <person name="Fonseca A."/>
            <person name="Kumar A.A."/>
            <person name="Salojaervi J."/>
            <person name="Overmyer K."/>
            <person name="Hauser P.M."/>
            <person name="Pagni M."/>
        </authorList>
    </citation>
    <scope>NUCLEOTIDE SEQUENCE [LARGE SCALE GENOMIC DNA]</scope>
    <source>
        <strain evidence="3">PYCC 5710 / ATCC 11124 / CBS 356.35 / IMI 108563 / JCM 9778 / NBRC 8474</strain>
    </source>
</reference>
<comment type="caution">
    <text evidence="2">The sequence shown here is derived from an EMBL/GenBank/DDBJ whole genome shotgun (WGS) entry which is preliminary data.</text>
</comment>
<keyword evidence="3" id="KW-1185">Reference proteome</keyword>
<dbReference type="eggNOG" id="ENOG502R7F4">
    <property type="taxonomic scope" value="Eukaryota"/>
</dbReference>
<dbReference type="OrthoDB" id="5521299at2759"/>
<evidence type="ECO:0000313" key="2">
    <source>
        <dbReference type="EMBL" id="CCG82212.1"/>
    </source>
</evidence>
<organism evidence="2 3">
    <name type="scientific">Taphrina deformans (strain PYCC 5710 / ATCC 11124 / CBS 356.35 / IMI 108563 / JCM 9778 / NBRC 8474)</name>
    <name type="common">Peach leaf curl fungus</name>
    <name type="synonym">Lalaria deformans</name>
    <dbReference type="NCBI Taxonomy" id="1097556"/>
    <lineage>
        <taxon>Eukaryota</taxon>
        <taxon>Fungi</taxon>
        <taxon>Dikarya</taxon>
        <taxon>Ascomycota</taxon>
        <taxon>Taphrinomycotina</taxon>
        <taxon>Taphrinomycetes</taxon>
        <taxon>Taphrinales</taxon>
        <taxon>Taphrinaceae</taxon>
        <taxon>Taphrina</taxon>
    </lineage>
</organism>
<dbReference type="Proteomes" id="UP000013776">
    <property type="component" value="Unassembled WGS sequence"/>
</dbReference>
<proteinExistence type="predicted"/>
<feature type="domain" description="LYR motif-containing protein Cup1-like N-terminal" evidence="1">
    <location>
        <begin position="4"/>
        <end position="62"/>
    </location>
</feature>
<accession>R4X9R9</accession>
<gene>
    <name evidence="2" type="ORF">TAPDE_002210</name>
</gene>
<evidence type="ECO:0000313" key="3">
    <source>
        <dbReference type="Proteomes" id="UP000013776"/>
    </source>
</evidence>
<dbReference type="VEuPathDB" id="FungiDB:TAPDE_002210"/>